<keyword evidence="3" id="KW-1185">Reference proteome</keyword>
<dbReference type="EnsemblMetazoa" id="AQUA014600-RA">
    <property type="protein sequence ID" value="AQUA014600-PA"/>
    <property type="gene ID" value="AQUA014600"/>
</dbReference>
<sequence>MSQPPAAGPTEDDQLSTKAPKTTHTHTTQTHAVCTRKYEHKCLPIIPRTVMLHVPEGFVRFFLRFARAPREPSVARS</sequence>
<feature type="region of interest" description="Disordered" evidence="1">
    <location>
        <begin position="1"/>
        <end position="32"/>
    </location>
</feature>
<evidence type="ECO:0000313" key="2">
    <source>
        <dbReference type="EnsemblMetazoa" id="AQUA014600-PA"/>
    </source>
</evidence>
<organism evidence="2 3">
    <name type="scientific">Anopheles quadriannulatus</name>
    <name type="common">Mosquito</name>
    <dbReference type="NCBI Taxonomy" id="34691"/>
    <lineage>
        <taxon>Eukaryota</taxon>
        <taxon>Metazoa</taxon>
        <taxon>Ecdysozoa</taxon>
        <taxon>Arthropoda</taxon>
        <taxon>Hexapoda</taxon>
        <taxon>Insecta</taxon>
        <taxon>Pterygota</taxon>
        <taxon>Neoptera</taxon>
        <taxon>Endopterygota</taxon>
        <taxon>Diptera</taxon>
        <taxon>Nematocera</taxon>
        <taxon>Culicoidea</taxon>
        <taxon>Culicidae</taxon>
        <taxon>Anophelinae</taxon>
        <taxon>Anopheles</taxon>
    </lineage>
</organism>
<dbReference type="AlphaFoldDB" id="A0A182XRY1"/>
<reference evidence="2" key="1">
    <citation type="submission" date="2020-05" db="UniProtKB">
        <authorList>
            <consortium name="EnsemblMetazoa"/>
        </authorList>
    </citation>
    <scope>IDENTIFICATION</scope>
    <source>
        <strain evidence="2">SANGQUA</strain>
    </source>
</reference>
<dbReference type="Proteomes" id="UP000076407">
    <property type="component" value="Unassembled WGS sequence"/>
</dbReference>
<name>A0A182XRY1_ANOQN</name>
<proteinExistence type="predicted"/>
<accession>A0A182XRY1</accession>
<evidence type="ECO:0000313" key="3">
    <source>
        <dbReference type="Proteomes" id="UP000076407"/>
    </source>
</evidence>
<evidence type="ECO:0000256" key="1">
    <source>
        <dbReference type="SAM" id="MobiDB-lite"/>
    </source>
</evidence>
<dbReference type="VEuPathDB" id="VectorBase:AQUA014600"/>
<protein>
    <submittedName>
        <fullName evidence="2">Uncharacterized protein</fullName>
    </submittedName>
</protein>